<evidence type="ECO:0000256" key="6">
    <source>
        <dbReference type="ARBA" id="ARBA00023163"/>
    </source>
</evidence>
<sequence>MQNAEYAARVEDVKRHAHGRWTEILGALGLDERMLKRKPMPCPVCKDGVDRFQYTDKFGEGNYHCRKCGPGGGFKLLQACRGMDFHTALCAVEKLVGVLPPAAPAGEAAPDRMKKLVQRIWNEARPVALGDEVDRYLRGRGLALSQYPDSLRFHPALGYYQKEGAAKARKVAEYPAMLASVRDAQSAVTLHRTYLNAGRKLDAPDAKKVLCSGFVGAAVQLAEATEELAVCEGIETAIAVFLATGKPVWSALSAGNLEKLWIPETVKRLCIYGDNDADGDFTGQASAYALARRVKREEAQSGPRTVQVFLPKLAGTDWADVWLQRQESSVLRAA</sequence>
<keyword evidence="2" id="KW-0639">Primosome</keyword>
<evidence type="ECO:0000313" key="8">
    <source>
        <dbReference type="EMBL" id="QBM28504.1"/>
    </source>
</evidence>
<keyword evidence="6" id="KW-0804">Transcription</keyword>
<dbReference type="GO" id="GO:1990077">
    <property type="term" value="C:primosome complex"/>
    <property type="evidence" value="ECO:0007669"/>
    <property type="project" value="UniProtKB-KW"/>
</dbReference>
<keyword evidence="4" id="KW-0548">Nucleotidyltransferase</keyword>
<dbReference type="InterPro" id="IPR006171">
    <property type="entry name" value="TOPRIM_dom"/>
</dbReference>
<keyword evidence="8" id="KW-0067">ATP-binding</keyword>
<keyword evidence="8" id="KW-0547">Nucleotide-binding</keyword>
<evidence type="ECO:0000313" key="9">
    <source>
        <dbReference type="Proteomes" id="UP000293912"/>
    </source>
</evidence>
<accession>A0A4P6X475</accession>
<evidence type="ECO:0000256" key="2">
    <source>
        <dbReference type="ARBA" id="ARBA00022515"/>
    </source>
</evidence>
<dbReference type="GO" id="GO:0016779">
    <property type="term" value="F:nucleotidyltransferase activity"/>
    <property type="evidence" value="ECO:0007669"/>
    <property type="project" value="UniProtKB-KW"/>
</dbReference>
<dbReference type="GO" id="GO:0006269">
    <property type="term" value="P:DNA replication, synthesis of primer"/>
    <property type="evidence" value="ECO:0007669"/>
    <property type="project" value="UniProtKB-KW"/>
</dbReference>
<keyword evidence="8" id="KW-0378">Hydrolase</keyword>
<dbReference type="GO" id="GO:0008270">
    <property type="term" value="F:zinc ion binding"/>
    <property type="evidence" value="ECO:0007669"/>
    <property type="project" value="InterPro"/>
</dbReference>
<reference evidence="8 9" key="1">
    <citation type="submission" date="2019-03" db="EMBL/GenBank/DDBJ databases">
        <authorList>
            <person name="Sebastian G."/>
            <person name="Baumann P."/>
            <person name="Ruckert C."/>
            <person name="Kalinowski J."/>
            <person name="Nebel B."/>
            <person name="Takors R."/>
            <person name="Blombach B."/>
        </authorList>
    </citation>
    <scope>NUCLEOTIDE SEQUENCE [LARGE SCALE GENOMIC DNA]</scope>
    <source>
        <strain evidence="8 9">DSM 1084</strain>
    </source>
</reference>
<dbReference type="Gene3D" id="3.90.580.10">
    <property type="entry name" value="Zinc finger, CHC2-type domain"/>
    <property type="match status" value="1"/>
</dbReference>
<organism evidence="8 9">
    <name type="scientific">Hydrogenophaga pseudoflava</name>
    <name type="common">Pseudomonas carboxydoflava</name>
    <dbReference type="NCBI Taxonomy" id="47421"/>
    <lineage>
        <taxon>Bacteria</taxon>
        <taxon>Pseudomonadati</taxon>
        <taxon>Pseudomonadota</taxon>
        <taxon>Betaproteobacteria</taxon>
        <taxon>Burkholderiales</taxon>
        <taxon>Comamonadaceae</taxon>
        <taxon>Hydrogenophaga</taxon>
    </lineage>
</organism>
<keyword evidence="8" id="KW-0347">Helicase</keyword>
<dbReference type="SUPFAM" id="SSF57783">
    <property type="entry name" value="Zinc beta-ribbon"/>
    <property type="match status" value="1"/>
</dbReference>
<dbReference type="GO" id="GO:0004386">
    <property type="term" value="F:helicase activity"/>
    <property type="evidence" value="ECO:0007669"/>
    <property type="project" value="UniProtKB-KW"/>
</dbReference>
<dbReference type="RefSeq" id="WP_133156799.1">
    <property type="nucleotide sequence ID" value="NZ_CP037867.1"/>
</dbReference>
<keyword evidence="1" id="KW-0240">DNA-directed RNA polymerase</keyword>
<dbReference type="Pfam" id="PF23639">
    <property type="entry name" value="DUF7146"/>
    <property type="match status" value="1"/>
</dbReference>
<proteinExistence type="predicted"/>
<dbReference type="InterPro" id="IPR036977">
    <property type="entry name" value="DNA_primase_Znf_CHC2"/>
</dbReference>
<evidence type="ECO:0000256" key="4">
    <source>
        <dbReference type="ARBA" id="ARBA00022695"/>
    </source>
</evidence>
<dbReference type="GO" id="GO:0003677">
    <property type="term" value="F:DNA binding"/>
    <property type="evidence" value="ECO:0007669"/>
    <property type="project" value="InterPro"/>
</dbReference>
<dbReference type="AlphaFoldDB" id="A0A4P6X475"/>
<dbReference type="EMBL" id="CP037867">
    <property type="protein sequence ID" value="QBM28504.1"/>
    <property type="molecule type" value="Genomic_DNA"/>
</dbReference>
<dbReference type="SMART" id="SM00778">
    <property type="entry name" value="Prim_Zn_Ribbon"/>
    <property type="match status" value="1"/>
</dbReference>
<dbReference type="InterPro" id="IPR055570">
    <property type="entry name" value="DUF7146"/>
</dbReference>
<dbReference type="KEGG" id="hpse:HPF_12460"/>
<protein>
    <submittedName>
        <fullName evidence="8">Zinc-binding domain of primase-helicase</fullName>
    </submittedName>
</protein>
<keyword evidence="9" id="KW-1185">Reference proteome</keyword>
<dbReference type="InterPro" id="IPR013237">
    <property type="entry name" value="Phage_T7_Gp4_N"/>
</dbReference>
<gene>
    <name evidence="8" type="ORF">HPF_12460</name>
</gene>
<dbReference type="InterPro" id="IPR034154">
    <property type="entry name" value="TOPRIM_DnaG/twinkle"/>
</dbReference>
<evidence type="ECO:0000259" key="7">
    <source>
        <dbReference type="SMART" id="SM00778"/>
    </source>
</evidence>
<feature type="domain" description="DNA primase/helicase Gp4 N-terminal Bacteriophage T7-like" evidence="7">
    <location>
        <begin position="37"/>
        <end position="74"/>
    </location>
</feature>
<keyword evidence="3" id="KW-0808">Transferase</keyword>
<dbReference type="Proteomes" id="UP000293912">
    <property type="component" value="Chromosome"/>
</dbReference>
<dbReference type="GO" id="GO:0000428">
    <property type="term" value="C:DNA-directed RNA polymerase complex"/>
    <property type="evidence" value="ECO:0007669"/>
    <property type="project" value="UniProtKB-KW"/>
</dbReference>
<dbReference type="CDD" id="cd01029">
    <property type="entry name" value="TOPRIM_primases"/>
    <property type="match status" value="1"/>
</dbReference>
<keyword evidence="5" id="KW-0235">DNA replication</keyword>
<evidence type="ECO:0000256" key="1">
    <source>
        <dbReference type="ARBA" id="ARBA00022478"/>
    </source>
</evidence>
<dbReference type="Pfam" id="PF13362">
    <property type="entry name" value="Toprim_3"/>
    <property type="match status" value="1"/>
</dbReference>
<dbReference type="Pfam" id="PF08273">
    <property type="entry name" value="Zn_Ribbon_Prim"/>
    <property type="match status" value="1"/>
</dbReference>
<name>A0A4P6X475_HYDPS</name>
<evidence type="ECO:0000256" key="3">
    <source>
        <dbReference type="ARBA" id="ARBA00022679"/>
    </source>
</evidence>
<evidence type="ECO:0000256" key="5">
    <source>
        <dbReference type="ARBA" id="ARBA00022705"/>
    </source>
</evidence>